<feature type="region of interest" description="Disordered" evidence="1">
    <location>
        <begin position="1"/>
        <end position="27"/>
    </location>
</feature>
<evidence type="ECO:0000256" key="1">
    <source>
        <dbReference type="SAM" id="MobiDB-lite"/>
    </source>
</evidence>
<feature type="compositionally biased region" description="Polar residues" evidence="1">
    <location>
        <begin position="8"/>
        <end position="17"/>
    </location>
</feature>
<dbReference type="AlphaFoldDB" id="A0A9K3PBQ8"/>
<protein>
    <recommendedName>
        <fullName evidence="4">CRC domain-containing protein</fullName>
    </recommendedName>
</protein>
<keyword evidence="3" id="KW-1185">Reference proteome</keyword>
<evidence type="ECO:0000313" key="2">
    <source>
        <dbReference type="EMBL" id="KAG7340976.1"/>
    </source>
</evidence>
<reference evidence="2" key="2">
    <citation type="submission" date="2021-04" db="EMBL/GenBank/DDBJ databases">
        <authorList>
            <person name="Podell S."/>
        </authorList>
    </citation>
    <scope>NUCLEOTIDE SEQUENCE</scope>
    <source>
        <strain evidence="2">Hildebrandi</strain>
    </source>
</reference>
<sequence>MFLRTPKFSKNNRSSDGTPIAVPSRSEPIKQFQYQKVAQFVSRSVHGKRSALSPLPEDTTKDVDDASFGDRVPYIMNPTYNIYVQGLPPELVPLLSAVPAEVRSHGGTPLSLPALPQSWRTTPTTLDYCTYIRTALLDLNVEPDYGTKSDPCSQSFLKVNGEQEWTIKSDTLVLQPDVVNCGPIACMKLWTMFQPGEVDVREEGLAVDRSAPSSGENFVDMTTNDVTNDVTSQRNSSYEERCQKRTLAKQKQKNAQIIQAKKMMALRNKSTPTLERGMVVSVKPDPRDVKRARGVLAIVCDVSGSGAGGIKVATGYGPITQGNNQETFYVPADRYTIPKIQDLALDAELEKVRRQVMEGTFEEGSCKGLTVQAAHKLGFGDSPRRPKGCRCKMGKCTNFCGCVKAGRKCNSRCSCNGNCKRNKKGTLRPPKVKPIRRIAPGFDKAKGKQA</sequence>
<evidence type="ECO:0000313" key="3">
    <source>
        <dbReference type="Proteomes" id="UP000693970"/>
    </source>
</evidence>
<reference evidence="2" key="1">
    <citation type="journal article" date="2021" name="Sci. Rep.">
        <title>Diploid genomic architecture of Nitzschia inconspicua, an elite biomass production diatom.</title>
        <authorList>
            <person name="Oliver A."/>
            <person name="Podell S."/>
            <person name="Pinowska A."/>
            <person name="Traller J.C."/>
            <person name="Smith S.R."/>
            <person name="McClure R."/>
            <person name="Beliaev A."/>
            <person name="Bohutskyi P."/>
            <person name="Hill E.A."/>
            <person name="Rabines A."/>
            <person name="Zheng H."/>
            <person name="Allen L.Z."/>
            <person name="Kuo A."/>
            <person name="Grigoriev I.V."/>
            <person name="Allen A.E."/>
            <person name="Hazlebeck D."/>
            <person name="Allen E.E."/>
        </authorList>
    </citation>
    <scope>NUCLEOTIDE SEQUENCE</scope>
    <source>
        <strain evidence="2">Hildebrandi</strain>
    </source>
</reference>
<accession>A0A9K3PBQ8</accession>
<name>A0A9K3PBQ8_9STRA</name>
<dbReference type="Proteomes" id="UP000693970">
    <property type="component" value="Unassembled WGS sequence"/>
</dbReference>
<dbReference type="EMBL" id="JAGRRH010000026">
    <property type="protein sequence ID" value="KAG7340976.1"/>
    <property type="molecule type" value="Genomic_DNA"/>
</dbReference>
<gene>
    <name evidence="2" type="ORF">IV203_022927</name>
</gene>
<organism evidence="2 3">
    <name type="scientific">Nitzschia inconspicua</name>
    <dbReference type="NCBI Taxonomy" id="303405"/>
    <lineage>
        <taxon>Eukaryota</taxon>
        <taxon>Sar</taxon>
        <taxon>Stramenopiles</taxon>
        <taxon>Ochrophyta</taxon>
        <taxon>Bacillariophyta</taxon>
        <taxon>Bacillariophyceae</taxon>
        <taxon>Bacillariophycidae</taxon>
        <taxon>Bacillariales</taxon>
        <taxon>Bacillariaceae</taxon>
        <taxon>Nitzschia</taxon>
    </lineage>
</organism>
<proteinExistence type="predicted"/>
<evidence type="ECO:0008006" key="4">
    <source>
        <dbReference type="Google" id="ProtNLM"/>
    </source>
</evidence>
<comment type="caution">
    <text evidence="2">The sequence shown here is derived from an EMBL/GenBank/DDBJ whole genome shotgun (WGS) entry which is preliminary data.</text>
</comment>